<dbReference type="EMBL" id="JBHMCA010000021">
    <property type="protein sequence ID" value="MFB9443478.1"/>
    <property type="molecule type" value="Genomic_DNA"/>
</dbReference>
<accession>A0ABV5M433</accession>
<evidence type="ECO:0000313" key="1">
    <source>
        <dbReference type="EMBL" id="MFB9443478.1"/>
    </source>
</evidence>
<evidence type="ECO:0000313" key="2">
    <source>
        <dbReference type="Proteomes" id="UP001589608"/>
    </source>
</evidence>
<dbReference type="Proteomes" id="UP001589608">
    <property type="component" value="Unassembled WGS sequence"/>
</dbReference>
<protein>
    <submittedName>
        <fullName evidence="1">Uncharacterized protein</fullName>
    </submittedName>
</protein>
<organism evidence="1 2">
    <name type="scientific">Dactylosporangium vinaceum</name>
    <dbReference type="NCBI Taxonomy" id="53362"/>
    <lineage>
        <taxon>Bacteria</taxon>
        <taxon>Bacillati</taxon>
        <taxon>Actinomycetota</taxon>
        <taxon>Actinomycetes</taxon>
        <taxon>Micromonosporales</taxon>
        <taxon>Micromonosporaceae</taxon>
        <taxon>Dactylosporangium</taxon>
    </lineage>
</organism>
<proteinExistence type="predicted"/>
<reference evidence="1 2" key="1">
    <citation type="submission" date="2024-09" db="EMBL/GenBank/DDBJ databases">
        <authorList>
            <person name="Sun Q."/>
            <person name="Mori K."/>
        </authorList>
    </citation>
    <scope>NUCLEOTIDE SEQUENCE [LARGE SCALE GENOMIC DNA]</scope>
    <source>
        <strain evidence="1 2">JCM 3307</strain>
    </source>
</reference>
<comment type="caution">
    <text evidence="1">The sequence shown here is derived from an EMBL/GenBank/DDBJ whole genome shotgun (WGS) entry which is preliminary data.</text>
</comment>
<gene>
    <name evidence="1" type="ORF">ACFFTR_10315</name>
</gene>
<name>A0ABV5M433_9ACTN</name>
<dbReference type="RefSeq" id="WP_223095533.1">
    <property type="nucleotide sequence ID" value="NZ_CP061913.1"/>
</dbReference>
<sequence>MTAPRRSTVSHWDDLLGHAFGLLLGRPLTEFDPAATYAVFHYDDETAGEALGALDPAELVAEVSGPSEDRGGAWLGPERWVPDLTGSAFVAKSVRPAALKALLATPADSGPAVVFGRDLGRALLEGALRRDELSPDAFRLYPVLLLRPRTDGSLLDAMRAATFTMSAPNGLTDIEETLARHGYLQPGASAVDPRWEPVLNQLDDDALRRHLRGLCLNAHLARSAGAYYLGPGECPADLQPIADLPGSTAIAGWEFGEGQGATLVVAVKDPHSR</sequence>
<keyword evidence="2" id="KW-1185">Reference proteome</keyword>